<evidence type="ECO:0000313" key="2">
    <source>
        <dbReference type="Proteomes" id="UP000016566"/>
    </source>
</evidence>
<dbReference type="Proteomes" id="UP000016566">
    <property type="component" value="Unassembled WGS sequence"/>
</dbReference>
<sequence>MVYKLVQAAAKGWRRLKGANQLPMVIEGVKFTDGVIDAKNRAA</sequence>
<protein>
    <submittedName>
        <fullName evidence="1">Mobile element protein</fullName>
    </submittedName>
</protein>
<keyword evidence="2" id="KW-1185">Reference proteome</keyword>
<dbReference type="STRING" id="1337093.MBELCI_3406"/>
<name>U3AI63_9RHOB</name>
<gene>
    <name evidence="1" type="ORF">MBELCI_3406</name>
</gene>
<evidence type="ECO:0000313" key="1">
    <source>
        <dbReference type="EMBL" id="GAD57354.1"/>
    </source>
</evidence>
<comment type="caution">
    <text evidence="1">The sequence shown here is derived from an EMBL/GenBank/DDBJ whole genome shotgun (WGS) entry which is preliminary data.</text>
</comment>
<accession>U3AI63</accession>
<dbReference type="eggNOG" id="COG3328">
    <property type="taxonomic scope" value="Bacteria"/>
</dbReference>
<organism evidence="1 2">
    <name type="scientific">Limimaricola cinnabarinus LL-001</name>
    <dbReference type="NCBI Taxonomy" id="1337093"/>
    <lineage>
        <taxon>Bacteria</taxon>
        <taxon>Pseudomonadati</taxon>
        <taxon>Pseudomonadota</taxon>
        <taxon>Alphaproteobacteria</taxon>
        <taxon>Rhodobacterales</taxon>
        <taxon>Paracoccaceae</taxon>
        <taxon>Limimaricola</taxon>
    </lineage>
</organism>
<dbReference type="AlphaFoldDB" id="U3AI63"/>
<proteinExistence type="predicted"/>
<reference evidence="1" key="1">
    <citation type="journal article" date="2013" name="Genome Announc.">
        <title>Draft Genome Sequence of Loktanella cinnabarina LL-001T, Isolated from Deep-Sea Floor Sediment.</title>
        <authorList>
            <person name="Nishi S."/>
            <person name="Tsubouchi T."/>
            <person name="Takaki Y."/>
            <person name="Koyanagi R."/>
            <person name="Satoh N."/>
            <person name="Maruyama T."/>
            <person name="Hatada Y."/>
        </authorList>
    </citation>
    <scope>NUCLEOTIDE SEQUENCE [LARGE SCALE GENOMIC DNA]</scope>
    <source>
        <strain evidence="1">LL-001</strain>
    </source>
</reference>
<dbReference type="EMBL" id="BATB01000081">
    <property type="protein sequence ID" value="GAD57354.1"/>
    <property type="molecule type" value="Genomic_DNA"/>
</dbReference>